<feature type="domain" description="Helicase HerA central" evidence="1">
    <location>
        <begin position="433"/>
        <end position="506"/>
    </location>
</feature>
<accession>A0A6I2RKS7</accession>
<proteinExistence type="predicted"/>
<reference evidence="2 3" key="1">
    <citation type="journal article" date="2019" name="Nat. Med.">
        <title>A library of human gut bacterial isolates paired with longitudinal multiomics data enables mechanistic microbiome research.</title>
        <authorList>
            <person name="Poyet M."/>
            <person name="Groussin M."/>
            <person name="Gibbons S.M."/>
            <person name="Avila-Pacheco J."/>
            <person name="Jiang X."/>
            <person name="Kearney S.M."/>
            <person name="Perrotta A.R."/>
            <person name="Berdy B."/>
            <person name="Zhao S."/>
            <person name="Lieberman T.D."/>
            <person name="Swanson P.K."/>
            <person name="Smith M."/>
            <person name="Roesemann S."/>
            <person name="Alexander J.E."/>
            <person name="Rich S.A."/>
            <person name="Livny J."/>
            <person name="Vlamakis H."/>
            <person name="Clish C."/>
            <person name="Bullock K."/>
            <person name="Deik A."/>
            <person name="Scott J."/>
            <person name="Pierce K.A."/>
            <person name="Xavier R.J."/>
            <person name="Alm E.J."/>
        </authorList>
    </citation>
    <scope>NUCLEOTIDE SEQUENCE [LARGE SCALE GENOMIC DNA]</scope>
    <source>
        <strain evidence="2 3">BIOML-A5</strain>
    </source>
</reference>
<dbReference type="Gene3D" id="1.10.8.730">
    <property type="match status" value="1"/>
</dbReference>
<dbReference type="PANTHER" id="PTHR30121">
    <property type="entry name" value="UNCHARACTERIZED PROTEIN YJGR-RELATED"/>
    <property type="match status" value="1"/>
</dbReference>
<dbReference type="Pfam" id="PF01935">
    <property type="entry name" value="DUF87"/>
    <property type="match status" value="1"/>
</dbReference>
<organism evidence="2 3">
    <name type="scientific">Flavonifractor plautii</name>
    <name type="common">Fusobacterium plautii</name>
    <dbReference type="NCBI Taxonomy" id="292800"/>
    <lineage>
        <taxon>Bacteria</taxon>
        <taxon>Bacillati</taxon>
        <taxon>Bacillota</taxon>
        <taxon>Clostridia</taxon>
        <taxon>Eubacteriales</taxon>
        <taxon>Oscillospiraceae</taxon>
        <taxon>Flavonifractor</taxon>
    </lineage>
</organism>
<gene>
    <name evidence="2" type="ORF">GKE90_20310</name>
</gene>
<dbReference type="NCBIfam" id="NF045971">
    <property type="entry name" value="conju_CD1110"/>
    <property type="match status" value="1"/>
</dbReference>
<sequence>MTMIKTLAAANKSEREHFKIPRSVQQSIPIQRIYRDGIWMVNGKYSRTWRFADINYSVASHEDQQEMFLSYCGVLNSLPTGATAKITINNRRLNGTDFQHSVLMRLKGDGLDKYRQEYNGILMEKAVESNNLIQDKYITISVERKNIEEARTFFKRVDIDLGKSFGKLDSGAKALDNHERLRIFHDFFRPGEEQDFRIDLSEAMKRGHSFKDAIAPDGMQFKADHFEIGGKVGRVLFLREYASYIKDRMITDLSDFSRNLMLSIDILPVPTNEAIKEMQARILGVESDITRWQQKQNANNNFTATVPYELEQLRAENKEFLDDLSTRDQRMIFANVTLVHMADTLEQLDADTETLQSIGNESLCQFSVLRYQQEDGLNTALPYGLRRVKTTRTLTTESTAVLMPFRVQEIQDAGGIYYGVNAVSRNLLICNRKRLLNPHGFILGVSGSGKSFSMKEAITFIALSTNDDIIIIDAEREYGDLIRALGGVVIEISPSSPHHINPLEIARGYGTGENPVAMKSELMMSICEQQMGAGQLGAFHKSIIDRCTANVYHDLIKSGGKARQPILSDWRNEVKRQEEREAQELALASELFVEGSLNMFAHETNVDIANRIVSFDLYEMGEQLKPTALNVTLETIQNRVAANRLAGKYTWVFVDEVYLFFRYHYSAQFLYKCWKRFRKYAAAMTAATQNVEECLRSDTARLMFANSEFLVLLNQAATDRAELAKLLNISANQMSYITSAEAGHGLIRVGGSIVPFANEFPRDTELYRLMTTTPGDK</sequence>
<dbReference type="PANTHER" id="PTHR30121:SF6">
    <property type="entry name" value="SLR6007 PROTEIN"/>
    <property type="match status" value="1"/>
</dbReference>
<protein>
    <submittedName>
        <fullName evidence="2">DUF87 domain-containing protein</fullName>
    </submittedName>
</protein>
<dbReference type="SUPFAM" id="SSF52540">
    <property type="entry name" value="P-loop containing nucleoside triphosphate hydrolases"/>
    <property type="match status" value="1"/>
</dbReference>
<dbReference type="Gene3D" id="3.40.50.300">
    <property type="entry name" value="P-loop containing nucleotide triphosphate hydrolases"/>
    <property type="match status" value="1"/>
</dbReference>
<dbReference type="InterPro" id="IPR051162">
    <property type="entry name" value="T4SS_component"/>
</dbReference>
<dbReference type="InterPro" id="IPR002789">
    <property type="entry name" value="HerA_central"/>
</dbReference>
<comment type="caution">
    <text evidence="2">The sequence shown here is derived from an EMBL/GenBank/DDBJ whole genome shotgun (WGS) entry which is preliminary data.</text>
</comment>
<name>A0A6I2RKS7_FLAPL</name>
<evidence type="ECO:0000259" key="1">
    <source>
        <dbReference type="Pfam" id="PF01935"/>
    </source>
</evidence>
<dbReference type="EMBL" id="WKPO01000051">
    <property type="protein sequence ID" value="MSB51002.1"/>
    <property type="molecule type" value="Genomic_DNA"/>
</dbReference>
<evidence type="ECO:0000313" key="3">
    <source>
        <dbReference type="Proteomes" id="UP000429811"/>
    </source>
</evidence>
<dbReference type="Proteomes" id="UP000429811">
    <property type="component" value="Unassembled WGS sequence"/>
</dbReference>
<evidence type="ECO:0000313" key="2">
    <source>
        <dbReference type="EMBL" id="MSB51002.1"/>
    </source>
</evidence>
<dbReference type="AlphaFoldDB" id="A0A6I2RKS7"/>
<dbReference type="InterPro" id="IPR027417">
    <property type="entry name" value="P-loop_NTPase"/>
</dbReference>